<evidence type="ECO:0000313" key="2">
    <source>
        <dbReference type="Proteomes" id="UP000000702"/>
    </source>
</evidence>
<dbReference type="Proteomes" id="UP000000702">
    <property type="component" value="Unassembled WGS sequence"/>
</dbReference>
<evidence type="ECO:0000313" key="1">
    <source>
        <dbReference type="EMBL" id="CCD13478.1"/>
    </source>
</evidence>
<sequence length="169" mass="18789">MALVFRDWAVRRTGKLEKECIAVSSAFRGWKGHHFPLLHRKMRSLGLLSTNVTFNLWGKLDRIPVPLHADHNRTRRDTPVKTIDLAEHLHGDNMVLCIFNKAHSRTVKTEQNFVARCQRVSVARFAKVGTPTPMRNGIDVAQGLGASGAVEGESVVLLLEQSLCAALIS</sequence>
<organism evidence="1 2">
    <name type="scientific">Trypanosoma congolense (strain IL3000)</name>
    <dbReference type="NCBI Taxonomy" id="1068625"/>
    <lineage>
        <taxon>Eukaryota</taxon>
        <taxon>Discoba</taxon>
        <taxon>Euglenozoa</taxon>
        <taxon>Kinetoplastea</taxon>
        <taxon>Metakinetoplastina</taxon>
        <taxon>Trypanosomatida</taxon>
        <taxon>Trypanosomatidae</taxon>
        <taxon>Trypanosoma</taxon>
        <taxon>Nannomonas</taxon>
    </lineage>
</organism>
<reference evidence="2" key="1">
    <citation type="submission" date="2011-07" db="EMBL/GenBank/DDBJ databases">
        <title>Divergent evolution of antigenic variation in African trypanosomes.</title>
        <authorList>
            <person name="Jackson A.P."/>
            <person name="Berry A."/>
            <person name="Allison H.C."/>
            <person name="Burton P."/>
            <person name="Anderson J."/>
            <person name="Aslett M."/>
            <person name="Brown R."/>
            <person name="Corton N."/>
            <person name="Harris D."/>
            <person name="Hauser H."/>
            <person name="Gamble J."/>
            <person name="Gilderthorp R."/>
            <person name="McQuillan J."/>
            <person name="Quail M.A."/>
            <person name="Sanders M."/>
            <person name="Van Tonder A."/>
            <person name="Ginger M.L."/>
            <person name="Donelson J.E."/>
            <person name="Field M.C."/>
            <person name="Barry J.D."/>
            <person name="Berriman M."/>
            <person name="Hertz-Fowler C."/>
        </authorList>
    </citation>
    <scope>NUCLEOTIDE SEQUENCE [LARGE SCALE GENOMIC DNA]</scope>
    <source>
        <strain evidence="2">IL3000</strain>
    </source>
</reference>
<proteinExistence type="predicted"/>
<protein>
    <submittedName>
        <fullName evidence="1">WGS project CAEQ00000000 data, annotated contig 1731</fullName>
    </submittedName>
</protein>
<name>F9W8E6_TRYCI</name>
<reference evidence="1 2" key="2">
    <citation type="journal article" date="2012" name="Proc. Natl. Acad. Sci. U.S.A.">
        <title>Antigenic diversity is generated by distinct evolutionary mechanisms in African trypanosome species.</title>
        <authorList>
            <person name="Jackson A.P."/>
            <person name="Berry A."/>
            <person name="Aslett M."/>
            <person name="Allison H.C."/>
            <person name="Burton P."/>
            <person name="Vavrova-Anderson J."/>
            <person name="Brown R."/>
            <person name="Browne H."/>
            <person name="Corton N."/>
            <person name="Hauser H."/>
            <person name="Gamble J."/>
            <person name="Gilderthorp R."/>
            <person name="Marcello L."/>
            <person name="McQuillan J."/>
            <person name="Otto T.D."/>
            <person name="Quail M.A."/>
            <person name="Sanders M.J."/>
            <person name="van Tonder A."/>
            <person name="Ginger M.L."/>
            <person name="Field M.C."/>
            <person name="Barry J.D."/>
            <person name="Hertz-Fowler C."/>
            <person name="Berriman M."/>
        </authorList>
    </citation>
    <scope>NUCLEOTIDE SEQUENCE [LARGE SCALE GENOMIC DNA]</scope>
    <source>
        <strain evidence="1 2">IL3000</strain>
    </source>
</reference>
<accession>F9W8E6</accession>
<dbReference type="EMBL" id="CAEQ01001165">
    <property type="protein sequence ID" value="CCD13478.1"/>
    <property type="molecule type" value="Genomic_DNA"/>
</dbReference>
<comment type="caution">
    <text evidence="1">The sequence shown here is derived from an EMBL/GenBank/DDBJ whole genome shotgun (WGS) entry which is preliminary data.</text>
</comment>
<keyword evidence="2" id="KW-1185">Reference proteome</keyword>
<dbReference type="AlphaFoldDB" id="F9W8E6"/>
<dbReference type="VEuPathDB" id="TriTrypDB:TcIL3000_0_42270"/>
<gene>
    <name evidence="1" type="ORF">TCIL3000_0_42270</name>
</gene>